<dbReference type="GO" id="GO:0003677">
    <property type="term" value="F:DNA binding"/>
    <property type="evidence" value="ECO:0007669"/>
    <property type="project" value="InterPro"/>
</dbReference>
<keyword evidence="2" id="KW-0539">Nucleus</keyword>
<dbReference type="InterPro" id="IPR012890">
    <property type="entry name" value="GCFC2-like"/>
</dbReference>
<organism evidence="3">
    <name type="scientific">Henneguya salminicola</name>
    <name type="common">Myxosporean</name>
    <dbReference type="NCBI Taxonomy" id="69463"/>
    <lineage>
        <taxon>Eukaryota</taxon>
        <taxon>Metazoa</taxon>
        <taxon>Cnidaria</taxon>
        <taxon>Myxozoa</taxon>
        <taxon>Myxosporea</taxon>
        <taxon>Bivalvulida</taxon>
        <taxon>Platysporina</taxon>
        <taxon>Myxobolidae</taxon>
        <taxon>Henneguya</taxon>
    </lineage>
</organism>
<evidence type="ECO:0000313" key="3">
    <source>
        <dbReference type="EMBL" id="NDJ92862.1"/>
    </source>
</evidence>
<protein>
    <submittedName>
        <fullName evidence="3">PAX3-and PAX7-binding protein 1 (Trinotate prediction)</fullName>
    </submittedName>
</protein>
<dbReference type="PANTHER" id="PTHR12214:SF0">
    <property type="entry name" value="LD29489P"/>
    <property type="match status" value="1"/>
</dbReference>
<comment type="subcellular location">
    <subcellularLocation>
        <location evidence="1">Nucleus</location>
    </subcellularLocation>
</comment>
<name>A0A6G3MFP9_HENSL</name>
<accession>A0A6G3MFP9</accession>
<dbReference type="PANTHER" id="PTHR12214">
    <property type="entry name" value="GC-RICH SEQUENCE DNA-BINDING FACTOR"/>
    <property type="match status" value="1"/>
</dbReference>
<evidence type="ECO:0000256" key="2">
    <source>
        <dbReference type="ARBA" id="ARBA00023242"/>
    </source>
</evidence>
<dbReference type="GO" id="GO:0005634">
    <property type="term" value="C:nucleus"/>
    <property type="evidence" value="ECO:0007669"/>
    <property type="project" value="UniProtKB-SubCell"/>
</dbReference>
<sequence length="165" mass="19592">MPDQMLILILYEEILCKKIIRFIEIWDCYSYSQTLNLRNIVSWMFNDNPIIDEHSSNFMLLFKNLYEKLLSAAHDIYMPIYPARLIENDESGAIIFILNQISLCNIFLKNCILWLNLIDTIKLKTLVVDILINKYIIVGLIQIPDVFLSLDFCTQVLFYLFLHRY</sequence>
<proteinExistence type="predicted"/>
<dbReference type="AlphaFoldDB" id="A0A6G3MFP9"/>
<dbReference type="EMBL" id="GHBP01001736">
    <property type="protein sequence ID" value="NDJ92862.1"/>
    <property type="molecule type" value="Transcribed_RNA"/>
</dbReference>
<reference evidence="3" key="1">
    <citation type="submission" date="2018-11" db="EMBL/GenBank/DDBJ databases">
        <title>Henneguya salminicola genome and transcriptome.</title>
        <authorList>
            <person name="Yahalomi D."/>
            <person name="Atkinson S.D."/>
            <person name="Neuhof M."/>
            <person name="Chang E.S."/>
            <person name="Philippe H."/>
            <person name="Cartwright P."/>
            <person name="Bartholomew J.L."/>
            <person name="Huchon D."/>
        </authorList>
    </citation>
    <scope>NUCLEOTIDE SEQUENCE</scope>
    <source>
        <strain evidence="3">Hz1</strain>
        <tissue evidence="3">Whole</tissue>
    </source>
</reference>
<evidence type="ECO:0000256" key="1">
    <source>
        <dbReference type="ARBA" id="ARBA00004123"/>
    </source>
</evidence>
<dbReference type="GO" id="GO:0000398">
    <property type="term" value="P:mRNA splicing, via spliceosome"/>
    <property type="evidence" value="ECO:0007669"/>
    <property type="project" value="InterPro"/>
</dbReference>